<organism evidence="2">
    <name type="scientific">Chromera velia CCMP2878</name>
    <dbReference type="NCBI Taxonomy" id="1169474"/>
    <lineage>
        <taxon>Eukaryota</taxon>
        <taxon>Sar</taxon>
        <taxon>Alveolata</taxon>
        <taxon>Colpodellida</taxon>
        <taxon>Chromeraceae</taxon>
        <taxon>Chromera</taxon>
    </lineage>
</organism>
<feature type="compositionally biased region" description="Pro residues" evidence="1">
    <location>
        <begin position="1"/>
        <end position="26"/>
    </location>
</feature>
<evidence type="ECO:0000313" key="2">
    <source>
        <dbReference type="EMBL" id="CEM41645.1"/>
    </source>
</evidence>
<feature type="region of interest" description="Disordered" evidence="1">
    <location>
        <begin position="1"/>
        <end position="30"/>
    </location>
</feature>
<dbReference type="EMBL" id="CDMZ01002279">
    <property type="protein sequence ID" value="CEM41645.1"/>
    <property type="molecule type" value="Genomic_DNA"/>
</dbReference>
<dbReference type="AlphaFoldDB" id="A0A0G4HCB6"/>
<accession>A0A0G4HCB6</accession>
<name>A0A0G4HCB6_9ALVE</name>
<evidence type="ECO:0000256" key="1">
    <source>
        <dbReference type="SAM" id="MobiDB-lite"/>
    </source>
</evidence>
<proteinExistence type="predicted"/>
<dbReference type="VEuPathDB" id="CryptoDB:Cvel_6307"/>
<reference evidence="2" key="1">
    <citation type="submission" date="2014-11" db="EMBL/GenBank/DDBJ databases">
        <authorList>
            <person name="Otto D Thomas"/>
            <person name="Naeem Raeece"/>
        </authorList>
    </citation>
    <scope>NUCLEOTIDE SEQUENCE</scope>
</reference>
<gene>
    <name evidence="2" type="ORF">Cvel_6307</name>
</gene>
<sequence>MAAPPPAGTPVVPTPPVAGTPAPPVAGTPAAAPTTYTAYPGYYPYAYPTEGTGEYTAYPGYGYPYAYPGYPYGYAAPPPATKSAKKTCGCS</sequence>
<protein>
    <submittedName>
        <fullName evidence="2">Uncharacterized protein</fullName>
    </submittedName>
</protein>